<dbReference type="PANTHER" id="PTHR35046:SF26">
    <property type="entry name" value="RNA-DIRECTED DNA POLYMERASE"/>
    <property type="match status" value="1"/>
</dbReference>
<dbReference type="InterPro" id="IPR056924">
    <property type="entry name" value="SH3_Tf2-1"/>
</dbReference>
<gene>
    <name evidence="3" type="ORF">CRG98_011370</name>
</gene>
<organism evidence="3 4">
    <name type="scientific">Punica granatum</name>
    <name type="common">Pomegranate</name>
    <dbReference type="NCBI Taxonomy" id="22663"/>
    <lineage>
        <taxon>Eukaryota</taxon>
        <taxon>Viridiplantae</taxon>
        <taxon>Streptophyta</taxon>
        <taxon>Embryophyta</taxon>
        <taxon>Tracheophyta</taxon>
        <taxon>Spermatophyta</taxon>
        <taxon>Magnoliopsida</taxon>
        <taxon>eudicotyledons</taxon>
        <taxon>Gunneridae</taxon>
        <taxon>Pentapetalae</taxon>
        <taxon>rosids</taxon>
        <taxon>malvids</taxon>
        <taxon>Myrtales</taxon>
        <taxon>Lythraceae</taxon>
        <taxon>Punica</taxon>
    </lineage>
</organism>
<evidence type="ECO:0000256" key="1">
    <source>
        <dbReference type="SAM" id="MobiDB-lite"/>
    </source>
</evidence>
<dbReference type="PANTHER" id="PTHR35046">
    <property type="entry name" value="ZINC KNUCKLE (CCHC-TYPE) FAMILY PROTEIN"/>
    <property type="match status" value="1"/>
</dbReference>
<protein>
    <recommendedName>
        <fullName evidence="2">Tf2-1-like SH3-like domain-containing protein</fullName>
    </recommendedName>
</protein>
<sequence length="344" mass="39567">MKIIDVVIEEEKVQVKDTTSKRDSKTEVEEDVESKNQAMLERDTHVLIMNDLSLEKNILEVLISNSTEQVLMEPTLNSPQGELQEEIAIEDLSMVFHPIETKFAKAYTTPPGKQQQFSQRDGWRGSKKKPIYEELLERVQTEKLVIKWQAKKHRSAHMKTSRRSTKTRGRVFFQLRGNDVLQIAAQHIKALHEQVKKQIEKKNAAYAQGTIKGKKQVHFNPSDLVWIYLRMERFPSKRKSKLMPRAEGPFRVKEKVNDNAYKIELLDDYNVLATFNVRDLFPYFEDEEDLDLRANPSKPGGDDVPKNAVQDEAKSSLGPITRSKAKKLAATSPRPITILKCVEI</sequence>
<dbReference type="Proteomes" id="UP000233551">
    <property type="component" value="Unassembled WGS sequence"/>
</dbReference>
<dbReference type="Pfam" id="PF24626">
    <property type="entry name" value="SH3_Tf2-1"/>
    <property type="match status" value="1"/>
</dbReference>
<reference evidence="3 4" key="1">
    <citation type="submission" date="2017-11" db="EMBL/GenBank/DDBJ databases">
        <title>De-novo sequencing of pomegranate (Punica granatum L.) genome.</title>
        <authorList>
            <person name="Akparov Z."/>
            <person name="Amiraslanov A."/>
            <person name="Hajiyeva S."/>
            <person name="Abbasov M."/>
            <person name="Kaur K."/>
            <person name="Hamwieh A."/>
            <person name="Solovyev V."/>
            <person name="Salamov A."/>
            <person name="Braich B."/>
            <person name="Kosarev P."/>
            <person name="Mahmoud A."/>
            <person name="Hajiyev E."/>
            <person name="Babayeva S."/>
            <person name="Izzatullayeva V."/>
            <person name="Mammadov A."/>
            <person name="Mammadov A."/>
            <person name="Sharifova S."/>
            <person name="Ojaghi J."/>
            <person name="Eynullazada K."/>
            <person name="Bayramov B."/>
            <person name="Abdulazimova A."/>
            <person name="Shahmuradov I."/>
        </authorList>
    </citation>
    <scope>NUCLEOTIDE SEQUENCE [LARGE SCALE GENOMIC DNA]</scope>
    <source>
        <strain evidence="4">cv. AG2017</strain>
        <tissue evidence="3">Leaf</tissue>
    </source>
</reference>
<feature type="domain" description="Tf2-1-like SH3-like" evidence="2">
    <location>
        <begin position="223"/>
        <end position="283"/>
    </location>
</feature>
<dbReference type="AlphaFoldDB" id="A0A2I0KI83"/>
<proteinExistence type="predicted"/>
<evidence type="ECO:0000259" key="2">
    <source>
        <dbReference type="Pfam" id="PF24626"/>
    </source>
</evidence>
<dbReference type="EMBL" id="PGOL01000566">
    <property type="protein sequence ID" value="PKI68234.1"/>
    <property type="molecule type" value="Genomic_DNA"/>
</dbReference>
<comment type="caution">
    <text evidence="3">The sequence shown here is derived from an EMBL/GenBank/DDBJ whole genome shotgun (WGS) entry which is preliminary data.</text>
</comment>
<feature type="compositionally biased region" description="Basic and acidic residues" evidence="1">
    <location>
        <begin position="300"/>
        <end position="314"/>
    </location>
</feature>
<evidence type="ECO:0000313" key="4">
    <source>
        <dbReference type="Proteomes" id="UP000233551"/>
    </source>
</evidence>
<name>A0A2I0KI83_PUNGR</name>
<evidence type="ECO:0000313" key="3">
    <source>
        <dbReference type="EMBL" id="PKI68234.1"/>
    </source>
</evidence>
<keyword evidence="4" id="KW-1185">Reference proteome</keyword>
<feature type="region of interest" description="Disordered" evidence="1">
    <location>
        <begin position="292"/>
        <end position="328"/>
    </location>
</feature>
<accession>A0A2I0KI83</accession>